<evidence type="ECO:0000256" key="9">
    <source>
        <dbReference type="ARBA" id="ARBA00023125"/>
    </source>
</evidence>
<dbReference type="InterPro" id="IPR027417">
    <property type="entry name" value="P-loop_NTPase"/>
</dbReference>
<keyword evidence="4 12" id="KW-0963">Cytoplasm</keyword>
<dbReference type="InterPro" id="IPR003395">
    <property type="entry name" value="RecF/RecN/SMC_N"/>
</dbReference>
<evidence type="ECO:0000256" key="7">
    <source>
        <dbReference type="ARBA" id="ARBA00022763"/>
    </source>
</evidence>
<keyword evidence="10 12" id="KW-0234">DNA repair</keyword>
<protein>
    <recommendedName>
        <fullName evidence="3 12">DNA replication and repair protein RecF</fullName>
    </recommendedName>
</protein>
<evidence type="ECO:0000313" key="16">
    <source>
        <dbReference type="Proteomes" id="UP000013378"/>
    </source>
</evidence>
<keyword evidence="7 12" id="KW-0227">DNA damage</keyword>
<keyword evidence="11 12" id="KW-0742">SOS response</keyword>
<keyword evidence="16" id="KW-1185">Reference proteome</keyword>
<dbReference type="GO" id="GO:0009432">
    <property type="term" value="P:SOS response"/>
    <property type="evidence" value="ECO:0007669"/>
    <property type="project" value="UniProtKB-UniRule"/>
</dbReference>
<evidence type="ECO:0000256" key="3">
    <source>
        <dbReference type="ARBA" id="ARBA00020170"/>
    </source>
</evidence>
<evidence type="ECO:0000256" key="13">
    <source>
        <dbReference type="RuleBase" id="RU000578"/>
    </source>
</evidence>
<evidence type="ECO:0000313" key="15">
    <source>
        <dbReference type="EMBL" id="EOC99436.1"/>
    </source>
</evidence>
<comment type="caution">
    <text evidence="15">The sequence shown here is derived from an EMBL/GenBank/DDBJ whole genome shotgun (WGS) entry which is preliminary data.</text>
</comment>
<dbReference type="GO" id="GO:0003697">
    <property type="term" value="F:single-stranded DNA binding"/>
    <property type="evidence" value="ECO:0007669"/>
    <property type="project" value="UniProtKB-UniRule"/>
</dbReference>
<dbReference type="Gene3D" id="3.40.50.300">
    <property type="entry name" value="P-loop containing nucleotide triphosphate hydrolases"/>
    <property type="match status" value="1"/>
</dbReference>
<dbReference type="InterPro" id="IPR042174">
    <property type="entry name" value="RecF_2"/>
</dbReference>
<dbReference type="Proteomes" id="UP000013378">
    <property type="component" value="Unassembled WGS sequence"/>
</dbReference>
<dbReference type="CDD" id="cd03242">
    <property type="entry name" value="ABC_RecF"/>
    <property type="match status" value="1"/>
</dbReference>
<dbReference type="NCBIfam" id="TIGR00611">
    <property type="entry name" value="recf"/>
    <property type="match status" value="1"/>
</dbReference>
<reference evidence="15 16" key="1">
    <citation type="journal article" date="2015" name="Geomicrobiol. J.">
        <title>Caldisalinibacter kiritimatiensis gen. nov., sp. nov., a moderately thermohalophilic thiosulfate-reducing bacterium from a hypersaline microbial mat.</title>
        <authorList>
            <person name="Ben Hania W."/>
            <person name="Joseph M."/>
            <person name="Fiebig A."/>
            <person name="Bunk B."/>
            <person name="Klenk H.-P."/>
            <person name="Fardeau M.-L."/>
            <person name="Spring S."/>
        </authorList>
    </citation>
    <scope>NUCLEOTIDE SEQUENCE [LARGE SCALE GENOMIC DNA]</scope>
    <source>
        <strain evidence="15 16">L21-TH-D2</strain>
    </source>
</reference>
<dbReference type="RefSeq" id="WP_006317198.1">
    <property type="nucleotide sequence ID" value="NZ_ARZA01000274.1"/>
</dbReference>
<dbReference type="GO" id="GO:0006260">
    <property type="term" value="P:DNA replication"/>
    <property type="evidence" value="ECO:0007669"/>
    <property type="project" value="UniProtKB-UniRule"/>
</dbReference>
<evidence type="ECO:0000256" key="10">
    <source>
        <dbReference type="ARBA" id="ARBA00023204"/>
    </source>
</evidence>
<comment type="subcellular location">
    <subcellularLocation>
        <location evidence="1 12 13">Cytoplasm</location>
    </subcellularLocation>
</comment>
<gene>
    <name evidence="12" type="primary">recF</name>
    <name evidence="15" type="ORF">L21TH_2554</name>
</gene>
<feature type="domain" description="RecF/RecN/SMC N-terminal" evidence="14">
    <location>
        <begin position="3"/>
        <end position="352"/>
    </location>
</feature>
<evidence type="ECO:0000256" key="4">
    <source>
        <dbReference type="ARBA" id="ARBA00022490"/>
    </source>
</evidence>
<evidence type="ECO:0000256" key="2">
    <source>
        <dbReference type="ARBA" id="ARBA00008016"/>
    </source>
</evidence>
<dbReference type="EMBL" id="ARZA01000274">
    <property type="protein sequence ID" value="EOC99436.1"/>
    <property type="molecule type" value="Genomic_DNA"/>
</dbReference>
<dbReference type="STRING" id="1304284.L21TH_2554"/>
<sequence>MHVKRIRLINFRNYHTLDITLNNKLNLFLGNNAQGKTNLLESIYIASAGKSYRTNRDKELINLNEEQAYIGLELEKNNINKMIEIKFEKNKPKRVKVNSVELDKVSDIIGVLNVVIFSPEDLKLVKEGPSQRRDFLNNEISQIKPKYRYNINRYKKILIQRNNLLKIMQNDRKKGKIIEVWNEQLADLGSQIIISRIGFLENMSIISNNIHKKITGDLENLSLRYMSSLNIDNSWNKQEIKQKFLNELEKNLDKDIERGTTTIGPHRDDIKILIDGVDCRVFGSQGQQRTAALSLKLAEVQLIKNEVGEYPVLLLDDVLSELDYNRRSFLLSAFKNIQTIITSTDDIEFKGITKNEKSTFYINKGKVKLKK</sequence>
<keyword evidence="8 12" id="KW-0067">ATP-binding</keyword>
<dbReference type="OrthoDB" id="9803889at2"/>
<dbReference type="Pfam" id="PF02463">
    <property type="entry name" value="SMC_N"/>
    <property type="match status" value="1"/>
</dbReference>
<dbReference type="GO" id="GO:0005737">
    <property type="term" value="C:cytoplasm"/>
    <property type="evidence" value="ECO:0007669"/>
    <property type="project" value="UniProtKB-SubCell"/>
</dbReference>
<dbReference type="HAMAP" id="MF_00365">
    <property type="entry name" value="RecF"/>
    <property type="match status" value="1"/>
</dbReference>
<dbReference type="Gene3D" id="1.20.1050.90">
    <property type="entry name" value="RecF/RecN/SMC, N-terminal domain"/>
    <property type="match status" value="1"/>
</dbReference>
<dbReference type="SUPFAM" id="SSF52540">
    <property type="entry name" value="P-loop containing nucleoside triphosphate hydrolases"/>
    <property type="match status" value="1"/>
</dbReference>
<dbReference type="PATRIC" id="fig|1304284.3.peg.2509"/>
<dbReference type="PROSITE" id="PS00617">
    <property type="entry name" value="RECF_1"/>
    <property type="match status" value="1"/>
</dbReference>
<dbReference type="GO" id="GO:0005524">
    <property type="term" value="F:ATP binding"/>
    <property type="evidence" value="ECO:0007669"/>
    <property type="project" value="UniProtKB-UniRule"/>
</dbReference>
<evidence type="ECO:0000256" key="5">
    <source>
        <dbReference type="ARBA" id="ARBA00022705"/>
    </source>
</evidence>
<dbReference type="GO" id="GO:0006302">
    <property type="term" value="P:double-strand break repair"/>
    <property type="evidence" value="ECO:0007669"/>
    <property type="project" value="TreeGrafter"/>
</dbReference>
<evidence type="ECO:0000256" key="6">
    <source>
        <dbReference type="ARBA" id="ARBA00022741"/>
    </source>
</evidence>
<dbReference type="PANTHER" id="PTHR32182:SF0">
    <property type="entry name" value="DNA REPLICATION AND REPAIR PROTEIN RECF"/>
    <property type="match status" value="1"/>
</dbReference>
<evidence type="ECO:0000256" key="1">
    <source>
        <dbReference type="ARBA" id="ARBA00004496"/>
    </source>
</evidence>
<dbReference type="eggNOG" id="COG1195">
    <property type="taxonomic scope" value="Bacteria"/>
</dbReference>
<feature type="binding site" evidence="12">
    <location>
        <begin position="30"/>
        <end position="37"/>
    </location>
    <ligand>
        <name>ATP</name>
        <dbReference type="ChEBI" id="CHEBI:30616"/>
    </ligand>
</feature>
<evidence type="ECO:0000256" key="8">
    <source>
        <dbReference type="ARBA" id="ARBA00022840"/>
    </source>
</evidence>
<evidence type="ECO:0000256" key="11">
    <source>
        <dbReference type="ARBA" id="ARBA00023236"/>
    </source>
</evidence>
<keyword evidence="9 12" id="KW-0238">DNA-binding</keyword>
<organism evidence="15 16">
    <name type="scientific">Caldisalinibacter kiritimatiensis</name>
    <dbReference type="NCBI Taxonomy" id="1304284"/>
    <lineage>
        <taxon>Bacteria</taxon>
        <taxon>Bacillati</taxon>
        <taxon>Bacillota</taxon>
        <taxon>Tissierellia</taxon>
        <taxon>Tissierellales</taxon>
        <taxon>Thermohalobacteraceae</taxon>
        <taxon>Caldisalinibacter</taxon>
    </lineage>
</organism>
<evidence type="ECO:0000259" key="14">
    <source>
        <dbReference type="Pfam" id="PF02463"/>
    </source>
</evidence>
<comment type="function">
    <text evidence="12 13">The RecF protein is involved in DNA metabolism; it is required for DNA replication and normal SOS inducibility. RecF binds preferentially to single-stranded, linear DNA. It also seems to bind ATP.</text>
</comment>
<keyword evidence="5 12" id="KW-0235">DNA replication</keyword>
<dbReference type="PANTHER" id="PTHR32182">
    <property type="entry name" value="DNA REPLICATION AND REPAIR PROTEIN RECF"/>
    <property type="match status" value="1"/>
</dbReference>
<keyword evidence="6 12" id="KW-0547">Nucleotide-binding</keyword>
<comment type="similarity">
    <text evidence="2 12 13">Belongs to the RecF family.</text>
</comment>
<evidence type="ECO:0000256" key="12">
    <source>
        <dbReference type="HAMAP-Rule" id="MF_00365"/>
    </source>
</evidence>
<dbReference type="AlphaFoldDB" id="R1AS13"/>
<name>R1AS13_9FIRM</name>
<dbReference type="PROSITE" id="PS00618">
    <property type="entry name" value="RECF_2"/>
    <property type="match status" value="1"/>
</dbReference>
<dbReference type="InterPro" id="IPR001238">
    <property type="entry name" value="DNA-binding_RecF"/>
</dbReference>
<dbReference type="InterPro" id="IPR018078">
    <property type="entry name" value="DNA-binding_RecF_CS"/>
</dbReference>
<accession>R1AS13</accession>
<dbReference type="GO" id="GO:0000731">
    <property type="term" value="P:DNA synthesis involved in DNA repair"/>
    <property type="evidence" value="ECO:0007669"/>
    <property type="project" value="TreeGrafter"/>
</dbReference>
<proteinExistence type="inferred from homology"/>